<gene>
    <name evidence="2" type="ORF">RY831_28350</name>
</gene>
<dbReference type="Proteomes" id="UP001352263">
    <property type="component" value="Unassembled WGS sequence"/>
</dbReference>
<evidence type="ECO:0000313" key="3">
    <source>
        <dbReference type="Proteomes" id="UP001352263"/>
    </source>
</evidence>
<dbReference type="InterPro" id="IPR032710">
    <property type="entry name" value="NTF2-like_dom_sf"/>
</dbReference>
<dbReference type="SUPFAM" id="SSF54427">
    <property type="entry name" value="NTF2-like"/>
    <property type="match status" value="1"/>
</dbReference>
<proteinExistence type="predicted"/>
<organism evidence="2 3">
    <name type="scientific">Noviherbaspirillum album</name>
    <dbReference type="NCBI Taxonomy" id="3080276"/>
    <lineage>
        <taxon>Bacteria</taxon>
        <taxon>Pseudomonadati</taxon>
        <taxon>Pseudomonadota</taxon>
        <taxon>Betaproteobacteria</taxon>
        <taxon>Burkholderiales</taxon>
        <taxon>Oxalobacteraceae</taxon>
        <taxon>Noviherbaspirillum</taxon>
    </lineage>
</organism>
<dbReference type="Pfam" id="PF12680">
    <property type="entry name" value="SnoaL_2"/>
    <property type="match status" value="1"/>
</dbReference>
<comment type="caution">
    <text evidence="2">The sequence shown here is derived from an EMBL/GenBank/DDBJ whole genome shotgun (WGS) entry which is preliminary data.</text>
</comment>
<name>A0ABU6JHF7_9BURK</name>
<accession>A0ABU6JHF7</accession>
<dbReference type="EMBL" id="JAWIIV010000043">
    <property type="protein sequence ID" value="MEC4723077.1"/>
    <property type="molecule type" value="Genomic_DNA"/>
</dbReference>
<dbReference type="InterPro" id="IPR037401">
    <property type="entry name" value="SnoaL-like"/>
</dbReference>
<evidence type="ECO:0000259" key="1">
    <source>
        <dbReference type="Pfam" id="PF12680"/>
    </source>
</evidence>
<dbReference type="Gene3D" id="3.10.450.50">
    <property type="match status" value="1"/>
</dbReference>
<keyword evidence="3" id="KW-1185">Reference proteome</keyword>
<reference evidence="2 3" key="1">
    <citation type="submission" date="2023-10" db="EMBL/GenBank/DDBJ databases">
        <title>Noviherbaspirillum sp. CPCC 100848 genome assembly.</title>
        <authorList>
            <person name="Li X.Y."/>
            <person name="Fang X.M."/>
        </authorList>
    </citation>
    <scope>NUCLEOTIDE SEQUENCE [LARGE SCALE GENOMIC DNA]</scope>
    <source>
        <strain evidence="2 3">CPCC 100848</strain>
    </source>
</reference>
<dbReference type="RefSeq" id="WP_326509700.1">
    <property type="nucleotide sequence ID" value="NZ_JAWIIV010000043.1"/>
</dbReference>
<sequence length="108" mass="11826">MTHLPVPIAAYLRAANANDTTALTACFTADAVVHDEAKEYRGIEAIVAWKAETSAHYRPIVEARHIEGADQNYRLRALVSGNFPGSPAMLSYNFLLRDDRIAALEIGV</sequence>
<evidence type="ECO:0000313" key="2">
    <source>
        <dbReference type="EMBL" id="MEC4723077.1"/>
    </source>
</evidence>
<protein>
    <submittedName>
        <fullName evidence="2">Nuclear transport factor 2 family protein</fullName>
    </submittedName>
</protein>
<feature type="domain" description="SnoaL-like" evidence="1">
    <location>
        <begin position="9"/>
        <end position="55"/>
    </location>
</feature>